<sequence>MSAWEYGGLSEPSVDALLTASALTFGLSALLLLATAGVHVLARRQQRALQQVRARWKPLFFHAMSGAPQPLPPWSQGDAGVVLHLWLEITELVQGAARERLAALAQELRFEKSALTWLGHRALHRRMLAVSVLGRMRAREALQPLERITHEPDPVLSLMAVRSLLQIDAAGFLPHFLPQIALRPDWPLVRIAAMLAEVPTEVLHPCSARRCRTTIAAARRACCACCARPASTATRPRWCAFCTWCNRRTCSRRR</sequence>
<dbReference type="InterPro" id="IPR016024">
    <property type="entry name" value="ARM-type_fold"/>
</dbReference>
<keyword evidence="3" id="KW-1185">Reference proteome</keyword>
<evidence type="ECO:0000313" key="2">
    <source>
        <dbReference type="EMBL" id="NZA01587.1"/>
    </source>
</evidence>
<evidence type="ECO:0000313" key="3">
    <source>
        <dbReference type="Proteomes" id="UP000589716"/>
    </source>
</evidence>
<accession>A0A853IVL7</accession>
<reference evidence="2 3" key="1">
    <citation type="submission" date="2020-07" db="EMBL/GenBank/DDBJ databases">
        <authorList>
            <person name="Maaloum M."/>
        </authorList>
    </citation>
    <scope>NUCLEOTIDE SEQUENCE [LARGE SCALE GENOMIC DNA]</scope>
    <source>
        <strain evidence="2 3">GCS-AN-3</strain>
    </source>
</reference>
<comment type="caution">
    <text evidence="2">The sequence shown here is derived from an EMBL/GenBank/DDBJ whole genome shotgun (WGS) entry which is preliminary data.</text>
</comment>
<feature type="transmembrane region" description="Helical" evidence="1">
    <location>
        <begin position="20"/>
        <end position="42"/>
    </location>
</feature>
<protein>
    <submittedName>
        <fullName evidence="2">HEAT repeat domain-containing protein</fullName>
    </submittedName>
</protein>
<dbReference type="AlphaFoldDB" id="A0A853IVL7"/>
<dbReference type="SUPFAM" id="SSF48371">
    <property type="entry name" value="ARM repeat"/>
    <property type="match status" value="1"/>
</dbReference>
<keyword evidence="1" id="KW-1133">Transmembrane helix</keyword>
<dbReference type="RefSeq" id="WP_180550043.1">
    <property type="nucleotide sequence ID" value="NZ_JACCKX010000001.1"/>
</dbReference>
<keyword evidence="1" id="KW-0812">Transmembrane</keyword>
<name>A0A853IVL7_9BURK</name>
<gene>
    <name evidence="2" type="ORF">H0I39_07095</name>
</gene>
<proteinExistence type="predicted"/>
<keyword evidence="1" id="KW-0472">Membrane</keyword>
<evidence type="ECO:0000256" key="1">
    <source>
        <dbReference type="SAM" id="Phobius"/>
    </source>
</evidence>
<dbReference type="EMBL" id="JACCKX010000001">
    <property type="protein sequence ID" value="NZA01587.1"/>
    <property type="molecule type" value="Genomic_DNA"/>
</dbReference>
<organism evidence="2 3">
    <name type="scientific">Ottowia beijingensis</name>
    <dbReference type="NCBI Taxonomy" id="1207057"/>
    <lineage>
        <taxon>Bacteria</taxon>
        <taxon>Pseudomonadati</taxon>
        <taxon>Pseudomonadota</taxon>
        <taxon>Betaproteobacteria</taxon>
        <taxon>Burkholderiales</taxon>
        <taxon>Comamonadaceae</taxon>
        <taxon>Ottowia</taxon>
    </lineage>
</organism>
<dbReference type="Proteomes" id="UP000589716">
    <property type="component" value="Unassembled WGS sequence"/>
</dbReference>